<dbReference type="InterPro" id="IPR015943">
    <property type="entry name" value="WD40/YVTN_repeat-like_dom_sf"/>
</dbReference>
<gene>
    <name evidence="4" type="ORF">FB460_0877</name>
</gene>
<name>A0A542ZRY4_9ACTN</name>
<evidence type="ECO:0000256" key="1">
    <source>
        <dbReference type="SAM" id="MobiDB-lite"/>
    </source>
</evidence>
<dbReference type="PROSITE" id="PS51257">
    <property type="entry name" value="PROKAR_LIPOPROTEIN"/>
    <property type="match status" value="1"/>
</dbReference>
<dbReference type="Pfam" id="PF13360">
    <property type="entry name" value="PQQ_2"/>
    <property type="match status" value="1"/>
</dbReference>
<evidence type="ECO:0000313" key="4">
    <source>
        <dbReference type="EMBL" id="TQL63077.1"/>
    </source>
</evidence>
<evidence type="ECO:0000259" key="3">
    <source>
        <dbReference type="Pfam" id="PF13360"/>
    </source>
</evidence>
<dbReference type="InterPro" id="IPR002372">
    <property type="entry name" value="PQQ_rpt_dom"/>
</dbReference>
<protein>
    <submittedName>
        <fullName evidence="4">Putative pyrroloquinoline-quinone binding quinoprotein</fullName>
    </submittedName>
</protein>
<keyword evidence="2" id="KW-0732">Signal</keyword>
<proteinExistence type="predicted"/>
<dbReference type="Gene3D" id="2.130.10.10">
    <property type="entry name" value="YVTN repeat-like/Quinoprotein amine dehydrogenase"/>
    <property type="match status" value="2"/>
</dbReference>
<dbReference type="RefSeq" id="WP_142092840.1">
    <property type="nucleotide sequence ID" value="NZ_BAAAMD010000001.1"/>
</dbReference>
<dbReference type="OrthoDB" id="62864at2"/>
<feature type="signal peptide" evidence="2">
    <location>
        <begin position="1"/>
        <end position="28"/>
    </location>
</feature>
<feature type="compositionally biased region" description="Low complexity" evidence="1">
    <location>
        <begin position="37"/>
        <end position="50"/>
    </location>
</feature>
<reference evidence="4 5" key="1">
    <citation type="submission" date="2019-06" db="EMBL/GenBank/DDBJ databases">
        <title>Sequencing the genomes of 1000 actinobacteria strains.</title>
        <authorList>
            <person name="Klenk H.-P."/>
        </authorList>
    </citation>
    <scope>NUCLEOTIDE SEQUENCE [LARGE SCALE GENOMIC DNA]</scope>
    <source>
        <strain evidence="4 5">DSM 8251</strain>
    </source>
</reference>
<feature type="region of interest" description="Disordered" evidence="1">
    <location>
        <begin position="28"/>
        <end position="54"/>
    </location>
</feature>
<dbReference type="AlphaFoldDB" id="A0A542ZRY4"/>
<dbReference type="SUPFAM" id="SSF69322">
    <property type="entry name" value="Tricorn protease domain 2"/>
    <property type="match status" value="1"/>
</dbReference>
<feature type="chain" id="PRO_5038509463" evidence="2">
    <location>
        <begin position="29"/>
        <end position="509"/>
    </location>
</feature>
<accession>A0A542ZRY4</accession>
<sequence>MRMKPVRRRRWTLVGVLMALALATSGCWKPGAEPEQETNAPAPTPTSAAPEPEPIWHEHEGFWRPVADDGDNRLLLTDGKKLMAWSPEAGELWSTPAPTRMDGSMAVIADAHHVYAQDDGTGVSALSWDSGEIVWEADMAERMNCSNASVLILQSTGQVEGGWLTGLYMGPTPEMEGDCSTGSPAEPVTVAAAIDPKTGELNGEPFKMPGDRIESGHAHSRDGSAIYVFTSDGMGSGLHRYDLREGRTDVLGLNDALGEYANQGVQADLSELDDDTLLLAFTDPLENQRIAGSIDIASWNDDDKVGKATFTAAPPQKDYCLRHIVRTADPAPYCIRDDIVPNPETPDGGADAFWVGVPDEKGVFVLDEFQHVPAPGDLDRRGQAREDSYGAFNALIPADTLEAGSGAPGIVVPGDGASVAAFDVATGDELWRFEPSSGDGVSTQPYALPSLGEVAFVIRGAGDEETVILDAATGAEVERVTGGYNALDGYSGEFLVVNDGENTRVRALP</sequence>
<keyword evidence="5" id="KW-1185">Reference proteome</keyword>
<evidence type="ECO:0000256" key="2">
    <source>
        <dbReference type="SAM" id="SignalP"/>
    </source>
</evidence>
<organism evidence="4 5">
    <name type="scientific">Propioniferax innocua</name>
    <dbReference type="NCBI Taxonomy" id="1753"/>
    <lineage>
        <taxon>Bacteria</taxon>
        <taxon>Bacillati</taxon>
        <taxon>Actinomycetota</taxon>
        <taxon>Actinomycetes</taxon>
        <taxon>Propionibacteriales</taxon>
        <taxon>Propionibacteriaceae</taxon>
        <taxon>Propioniferax</taxon>
    </lineage>
</organism>
<evidence type="ECO:0000313" key="5">
    <source>
        <dbReference type="Proteomes" id="UP000316196"/>
    </source>
</evidence>
<feature type="domain" description="Pyrrolo-quinoline quinone repeat" evidence="3">
    <location>
        <begin position="64"/>
        <end position="152"/>
    </location>
</feature>
<dbReference type="EMBL" id="VFOR01000001">
    <property type="protein sequence ID" value="TQL63077.1"/>
    <property type="molecule type" value="Genomic_DNA"/>
</dbReference>
<dbReference type="Proteomes" id="UP000316196">
    <property type="component" value="Unassembled WGS sequence"/>
</dbReference>
<comment type="caution">
    <text evidence="4">The sequence shown here is derived from an EMBL/GenBank/DDBJ whole genome shotgun (WGS) entry which is preliminary data.</text>
</comment>